<evidence type="ECO:0000256" key="3">
    <source>
        <dbReference type="PROSITE-ProRule" id="PRU00992"/>
    </source>
</evidence>
<proteinExistence type="inferred from homology"/>
<evidence type="ECO:0000313" key="6">
    <source>
        <dbReference type="Proteomes" id="UP000678393"/>
    </source>
</evidence>
<gene>
    <name evidence="5" type="ORF">CUNI_LOCUS8543</name>
</gene>
<dbReference type="PANTHER" id="PTHR13132">
    <property type="entry name" value="ALPHA- 1,6 -FUCOSYLTRANSFERASE"/>
    <property type="match status" value="1"/>
</dbReference>
<dbReference type="InterPro" id="IPR035653">
    <property type="entry name" value="Fut8_SH3"/>
</dbReference>
<dbReference type="InterPro" id="IPR027350">
    <property type="entry name" value="GT23_dom"/>
</dbReference>
<feature type="domain" description="GT23" evidence="4">
    <location>
        <begin position="7"/>
        <end position="296"/>
    </location>
</feature>
<dbReference type="PANTHER" id="PTHR13132:SF29">
    <property type="entry name" value="ALPHA-(1,6)-FUCOSYLTRANSFERASE"/>
    <property type="match status" value="1"/>
</dbReference>
<dbReference type="GO" id="GO:0046921">
    <property type="term" value="F:alpha-(1-&gt;6)-fucosyltransferase activity"/>
    <property type="evidence" value="ECO:0007669"/>
    <property type="project" value="TreeGrafter"/>
</dbReference>
<evidence type="ECO:0000256" key="2">
    <source>
        <dbReference type="ARBA" id="ARBA00022679"/>
    </source>
</evidence>
<evidence type="ECO:0000313" key="5">
    <source>
        <dbReference type="EMBL" id="CAG5122985.1"/>
    </source>
</evidence>
<dbReference type="CDD" id="cd11792">
    <property type="entry name" value="SH3_Fut8"/>
    <property type="match status" value="1"/>
</dbReference>
<dbReference type="Proteomes" id="UP000678393">
    <property type="component" value="Unassembled WGS sequence"/>
</dbReference>
<evidence type="ECO:0000256" key="1">
    <source>
        <dbReference type="ARBA" id="ARBA00022676"/>
    </source>
</evidence>
<comment type="similarity">
    <text evidence="3">Belongs to the glycosyltransferase 23 family.</text>
</comment>
<dbReference type="Gene3D" id="3.40.50.11350">
    <property type="match status" value="1"/>
</dbReference>
<organism evidence="5 6">
    <name type="scientific">Candidula unifasciata</name>
    <dbReference type="NCBI Taxonomy" id="100452"/>
    <lineage>
        <taxon>Eukaryota</taxon>
        <taxon>Metazoa</taxon>
        <taxon>Spiralia</taxon>
        <taxon>Lophotrochozoa</taxon>
        <taxon>Mollusca</taxon>
        <taxon>Gastropoda</taxon>
        <taxon>Heterobranchia</taxon>
        <taxon>Euthyneura</taxon>
        <taxon>Panpulmonata</taxon>
        <taxon>Eupulmonata</taxon>
        <taxon>Stylommatophora</taxon>
        <taxon>Helicina</taxon>
        <taxon>Helicoidea</taxon>
        <taxon>Geomitridae</taxon>
        <taxon>Candidula</taxon>
    </lineage>
</organism>
<protein>
    <recommendedName>
        <fullName evidence="4">GT23 domain-containing protein</fullName>
    </recommendedName>
</protein>
<dbReference type="OrthoDB" id="6435034at2759"/>
<feature type="region of interest" description="Important for donor substrate binding" evidence="3">
    <location>
        <begin position="168"/>
        <end position="169"/>
    </location>
</feature>
<keyword evidence="2 3" id="KW-0808">Transferase</keyword>
<dbReference type="PROSITE" id="PS51659">
    <property type="entry name" value="GT23"/>
    <property type="match status" value="1"/>
</dbReference>
<dbReference type="Gene3D" id="2.30.30.40">
    <property type="entry name" value="SH3 Domains"/>
    <property type="match status" value="1"/>
</dbReference>
<accession>A0A8S3Z4R7</accession>
<feature type="non-terminal residue" evidence="5">
    <location>
        <position position="1"/>
    </location>
</feature>
<dbReference type="GO" id="GO:0006487">
    <property type="term" value="P:protein N-linked glycosylation"/>
    <property type="evidence" value="ECO:0007669"/>
    <property type="project" value="TreeGrafter"/>
</dbReference>
<dbReference type="FunFam" id="3.40.50.11350:FF:000001">
    <property type="entry name" value="Alpha-(1,6)-fucosyltransferase"/>
    <property type="match status" value="1"/>
</dbReference>
<dbReference type="AlphaFoldDB" id="A0A8S3Z4R7"/>
<sequence length="381" mass="43052">NPDNCRTAKKVTCNLHKGCGFGCQLHHVTYCLIAAYAMKRTLILQSKGWRYSPKGWETVFEPLSQKCTEDDIKGSITHWKSSRTEMDKYDVIELPIVDNLHPRPDFMPLSVPADLASEIAVFHGDPAVWWIGQVVHYLFRLQPAVLTDVVDAGKKMGFRNTIVGVHVRRTDKINLEAAFHPLEEYMEHVKEFYDQLERTHPDIPRRVYLATDDANLLPEAKQKYPNYKFISDVSISQSAGLGTRYTDSSLRGVIIDIYFLSRCDFLVCTFSSQVCRVAYELMQTLHGDASRNFRSLDDVFYYGGQNEHDLIVVEAHPGNSEGLIEIQVGDAVGIAGNHWNGFSKGMNKRTGLSGLFPSYKAEDAVVPAEMPTYPEVPRKQS</sequence>
<keyword evidence="1 3" id="KW-0328">Glycosyltransferase</keyword>
<keyword evidence="6" id="KW-1185">Reference proteome</keyword>
<reference evidence="5" key="1">
    <citation type="submission" date="2021-04" db="EMBL/GenBank/DDBJ databases">
        <authorList>
            <consortium name="Molecular Ecology Group"/>
        </authorList>
    </citation>
    <scope>NUCLEOTIDE SEQUENCE</scope>
</reference>
<dbReference type="EMBL" id="CAJHNH020001414">
    <property type="protein sequence ID" value="CAG5122985.1"/>
    <property type="molecule type" value="Genomic_DNA"/>
</dbReference>
<evidence type="ECO:0000259" key="4">
    <source>
        <dbReference type="PROSITE" id="PS51659"/>
    </source>
</evidence>
<dbReference type="Pfam" id="PF19745">
    <property type="entry name" value="FUT8_N_cat"/>
    <property type="match status" value="1"/>
</dbReference>
<dbReference type="CDD" id="cd11300">
    <property type="entry name" value="Fut8_like"/>
    <property type="match status" value="1"/>
</dbReference>
<name>A0A8S3Z4R7_9EUPU</name>
<comment type="caution">
    <text evidence="5">The sequence shown here is derived from an EMBL/GenBank/DDBJ whole genome shotgun (WGS) entry which is preliminary data.</text>
</comment>
<dbReference type="InterPro" id="IPR045573">
    <property type="entry name" value="Fut8_N_cat"/>
</dbReference>